<proteinExistence type="predicted"/>
<gene>
    <name evidence="1" type="ORF">METZ01_LOCUS296669</name>
</gene>
<dbReference type="PANTHER" id="PTHR38436:SF1">
    <property type="entry name" value="ESTER CYCLASE"/>
    <property type="match status" value="1"/>
</dbReference>
<reference evidence="1" key="1">
    <citation type="submission" date="2018-05" db="EMBL/GenBank/DDBJ databases">
        <authorList>
            <person name="Lanie J.A."/>
            <person name="Ng W.-L."/>
            <person name="Kazmierczak K.M."/>
            <person name="Andrzejewski T.M."/>
            <person name="Davidsen T.M."/>
            <person name="Wayne K.J."/>
            <person name="Tettelin H."/>
            <person name="Glass J.I."/>
            <person name="Rusch D."/>
            <person name="Podicherti R."/>
            <person name="Tsui H.-C.T."/>
            <person name="Winkler M.E."/>
        </authorList>
    </citation>
    <scope>NUCLEOTIDE SEQUENCE</scope>
</reference>
<organism evidence="1">
    <name type="scientific">marine metagenome</name>
    <dbReference type="NCBI Taxonomy" id="408172"/>
    <lineage>
        <taxon>unclassified sequences</taxon>
        <taxon>metagenomes</taxon>
        <taxon>ecological metagenomes</taxon>
    </lineage>
</organism>
<dbReference type="Pfam" id="PF07366">
    <property type="entry name" value="SnoaL"/>
    <property type="match status" value="1"/>
</dbReference>
<dbReference type="Gene3D" id="3.10.450.50">
    <property type="match status" value="1"/>
</dbReference>
<sequence>MKVVGDNLDAFPDLKVTIEDQIAEGDMVVTRYTAKGMQHGMYRGVLPTGESVSYTVISIQRVVDGKIVEGWRVVDVLEIVHQIGAIF</sequence>
<dbReference type="InterPro" id="IPR009959">
    <property type="entry name" value="Cyclase_SnoaL-like"/>
</dbReference>
<evidence type="ECO:0008006" key="2">
    <source>
        <dbReference type="Google" id="ProtNLM"/>
    </source>
</evidence>
<dbReference type="EMBL" id="UINC01091217">
    <property type="protein sequence ID" value="SVC43815.1"/>
    <property type="molecule type" value="Genomic_DNA"/>
</dbReference>
<dbReference type="PANTHER" id="PTHR38436">
    <property type="entry name" value="POLYKETIDE CYCLASE SNOAL-LIKE DOMAIN"/>
    <property type="match status" value="1"/>
</dbReference>
<dbReference type="SUPFAM" id="SSF54427">
    <property type="entry name" value="NTF2-like"/>
    <property type="match status" value="1"/>
</dbReference>
<accession>A0A382M757</accession>
<dbReference type="InterPro" id="IPR032710">
    <property type="entry name" value="NTF2-like_dom_sf"/>
</dbReference>
<protein>
    <recommendedName>
        <fullName evidence="2">Ester cyclase</fullName>
    </recommendedName>
</protein>
<evidence type="ECO:0000313" key="1">
    <source>
        <dbReference type="EMBL" id="SVC43815.1"/>
    </source>
</evidence>
<dbReference type="AlphaFoldDB" id="A0A382M757"/>
<name>A0A382M757_9ZZZZ</name>
<dbReference type="GO" id="GO:0030638">
    <property type="term" value="P:polyketide metabolic process"/>
    <property type="evidence" value="ECO:0007669"/>
    <property type="project" value="InterPro"/>
</dbReference>